<dbReference type="Proteomes" id="UP000499080">
    <property type="component" value="Unassembled WGS sequence"/>
</dbReference>
<name>A0A4Y1ZT46_ARAVE</name>
<organism evidence="1 2">
    <name type="scientific">Araneus ventricosus</name>
    <name type="common">Orbweaver spider</name>
    <name type="synonym">Epeira ventricosa</name>
    <dbReference type="NCBI Taxonomy" id="182803"/>
    <lineage>
        <taxon>Eukaryota</taxon>
        <taxon>Metazoa</taxon>
        <taxon>Ecdysozoa</taxon>
        <taxon>Arthropoda</taxon>
        <taxon>Chelicerata</taxon>
        <taxon>Arachnida</taxon>
        <taxon>Araneae</taxon>
        <taxon>Araneomorphae</taxon>
        <taxon>Entelegynae</taxon>
        <taxon>Araneoidea</taxon>
        <taxon>Araneidae</taxon>
        <taxon>Araneus</taxon>
    </lineage>
</organism>
<protein>
    <submittedName>
        <fullName evidence="1">Uncharacterized protein</fullName>
    </submittedName>
</protein>
<comment type="caution">
    <text evidence="1">The sequence shown here is derived from an EMBL/GenBank/DDBJ whole genome shotgun (WGS) entry which is preliminary data.</text>
</comment>
<evidence type="ECO:0000313" key="1">
    <source>
        <dbReference type="EMBL" id="GBL65665.1"/>
    </source>
</evidence>
<keyword evidence="2" id="KW-1185">Reference proteome</keyword>
<evidence type="ECO:0000313" key="2">
    <source>
        <dbReference type="Proteomes" id="UP000499080"/>
    </source>
</evidence>
<accession>A0A4Y1ZT46</accession>
<dbReference type="EMBL" id="BGPR01077439">
    <property type="protein sequence ID" value="GBL65665.1"/>
    <property type="molecule type" value="Genomic_DNA"/>
</dbReference>
<gene>
    <name evidence="1" type="ORF">AVEN_148435_1</name>
</gene>
<sequence>MNLHGAAAWAYPLPARQSRKAIPTRTRSQYLYGRLKDGRQNRQRLLSQGRRHNEIRIDGTTSSPQHSLPSRATLNTVFQAELPSTQSFKQSFPQHSLPSRASFNTVFQAELPSTQSYKQSYPQHSLTNRASCYTGNLFLTKQDQSNRLRYCQTANRAFTL</sequence>
<dbReference type="AlphaFoldDB" id="A0A4Y1ZT46"/>
<reference evidence="1 2" key="1">
    <citation type="journal article" date="2019" name="Sci. Rep.">
        <title>Orb-weaving spider Araneus ventricosus genome elucidates the spidroin gene catalogue.</title>
        <authorList>
            <person name="Kono N."/>
            <person name="Nakamura H."/>
            <person name="Ohtoshi R."/>
            <person name="Moran D.A.P."/>
            <person name="Shinohara A."/>
            <person name="Yoshida Y."/>
            <person name="Fujiwara M."/>
            <person name="Mori M."/>
            <person name="Tomita M."/>
            <person name="Arakawa K."/>
        </authorList>
    </citation>
    <scope>NUCLEOTIDE SEQUENCE [LARGE SCALE GENOMIC DNA]</scope>
</reference>
<proteinExistence type="predicted"/>